<keyword evidence="1" id="KW-0472">Membrane</keyword>
<keyword evidence="3" id="KW-1185">Reference proteome</keyword>
<name>A0ABR4DTC0_9PEZI</name>
<evidence type="ECO:0000313" key="2">
    <source>
        <dbReference type="EMBL" id="KAL2272822.1"/>
    </source>
</evidence>
<keyword evidence="1" id="KW-0812">Transmembrane</keyword>
<proteinExistence type="predicted"/>
<organism evidence="2 3">
    <name type="scientific">Diaporthe vaccinii</name>
    <dbReference type="NCBI Taxonomy" id="105482"/>
    <lineage>
        <taxon>Eukaryota</taxon>
        <taxon>Fungi</taxon>
        <taxon>Dikarya</taxon>
        <taxon>Ascomycota</taxon>
        <taxon>Pezizomycotina</taxon>
        <taxon>Sordariomycetes</taxon>
        <taxon>Sordariomycetidae</taxon>
        <taxon>Diaporthales</taxon>
        <taxon>Diaporthaceae</taxon>
        <taxon>Diaporthe</taxon>
        <taxon>Diaporthe eres species complex</taxon>
    </lineage>
</organism>
<evidence type="ECO:0000313" key="3">
    <source>
        <dbReference type="Proteomes" id="UP001600888"/>
    </source>
</evidence>
<evidence type="ECO:0000256" key="1">
    <source>
        <dbReference type="SAM" id="Phobius"/>
    </source>
</evidence>
<protein>
    <submittedName>
        <fullName evidence="2">Uncharacterized protein</fullName>
    </submittedName>
</protein>
<reference evidence="2 3" key="1">
    <citation type="submission" date="2024-03" db="EMBL/GenBank/DDBJ databases">
        <title>A high-quality draft genome sequence of Diaporthe vaccinii, a causative agent of upright dieback and viscid rot disease in cranberry plants.</title>
        <authorList>
            <person name="Sarrasin M."/>
            <person name="Lang B.F."/>
            <person name="Burger G."/>
        </authorList>
    </citation>
    <scope>NUCLEOTIDE SEQUENCE [LARGE SCALE GENOMIC DNA]</scope>
    <source>
        <strain evidence="2 3">IS7</strain>
    </source>
</reference>
<accession>A0ABR4DTC0</accession>
<dbReference type="Proteomes" id="UP001600888">
    <property type="component" value="Unassembled WGS sequence"/>
</dbReference>
<comment type="caution">
    <text evidence="2">The sequence shown here is derived from an EMBL/GenBank/DDBJ whole genome shotgun (WGS) entry which is preliminary data.</text>
</comment>
<feature type="transmembrane region" description="Helical" evidence="1">
    <location>
        <begin position="58"/>
        <end position="82"/>
    </location>
</feature>
<keyword evidence="1" id="KW-1133">Transmembrane helix</keyword>
<dbReference type="EMBL" id="JBAWTH010000215">
    <property type="protein sequence ID" value="KAL2272822.1"/>
    <property type="molecule type" value="Genomic_DNA"/>
</dbReference>
<gene>
    <name evidence="2" type="ORF">FJTKL_05982</name>
</gene>
<sequence>MSSVYSLPRRDIDMHDYENIPLRDFNQPQQNQPQHNQPQQIQRIEHEETKKKSTKWKIATYCLGPLFLISLILATVFIPLFISEKNKSPPPTKNDTLFTSIITTTTSIPGKASTSTQTLPPVTQTLPPVTQITVQTQTEVSRITTEITKTSAFTTTDTTSITVTPTKDPHDGRRCGNNLLYGGQELHDLNSDYDLLLVDAIQEALDNGMDIGNAQVLEVAKKSVFLCSSSHSIKLVEALRVLE</sequence>